<feature type="chain" id="PRO_5026920802" description="Peptidyl-prolyl cis-trans isomerase" evidence="5">
    <location>
        <begin position="25"/>
        <end position="251"/>
    </location>
</feature>
<dbReference type="EMBL" id="LR593886">
    <property type="protein sequence ID" value="VTR97039.1"/>
    <property type="molecule type" value="Genomic_DNA"/>
</dbReference>
<keyword evidence="3 4" id="KW-0413">Isomerase</keyword>
<keyword evidence="5" id="KW-0732">Signal</keyword>
<sequence>MSRPIAIVPMFVWLLCGGTPTTVADPPKEKLPPLNVAKDKISFDPKTAEVGTGGSIGGLITVRVKILSRKDDKCVFEYYSDGCGGVSTVYRIEVPTDAGQITVDVATGSKTLAELFPKWRVLYSRNTFSGVRAIVPGTDEYVKFTLGPPVSEMYPQKGDKVKFRYMVFDSAKFDKHLLTGDFTQKMEFEVGSEKVWPWLVLAMDEMTVGDTRRVQVPVKVADGATKWLLKPEESKTLFAEIRLVSIERAKK</sequence>
<keyword evidence="8" id="KW-1185">Reference proteome</keyword>
<keyword evidence="2 3" id="KW-0697">Rotamase</keyword>
<dbReference type="SUPFAM" id="SSF54534">
    <property type="entry name" value="FKBP-like"/>
    <property type="match status" value="1"/>
</dbReference>
<evidence type="ECO:0000259" key="6">
    <source>
        <dbReference type="PROSITE" id="PS50059"/>
    </source>
</evidence>
<gene>
    <name evidence="7" type="ORF">SOIL9_09200</name>
</gene>
<proteinExistence type="inferred from homology"/>
<dbReference type="PROSITE" id="PS50059">
    <property type="entry name" value="FKBP_PPIASE"/>
    <property type="match status" value="1"/>
</dbReference>
<protein>
    <recommendedName>
        <fullName evidence="4">Peptidyl-prolyl cis-trans isomerase</fullName>
        <ecNumber evidence="4">5.2.1.8</ecNumber>
    </recommendedName>
</protein>
<dbReference type="RefSeq" id="WP_162671027.1">
    <property type="nucleotide sequence ID" value="NZ_LR593886.1"/>
</dbReference>
<dbReference type="AlphaFoldDB" id="A0A6P2D7B0"/>
<dbReference type="GO" id="GO:0003755">
    <property type="term" value="F:peptidyl-prolyl cis-trans isomerase activity"/>
    <property type="evidence" value="ECO:0007669"/>
    <property type="project" value="UniProtKB-UniRule"/>
</dbReference>
<organism evidence="7 8">
    <name type="scientific">Gemmata massiliana</name>
    <dbReference type="NCBI Taxonomy" id="1210884"/>
    <lineage>
        <taxon>Bacteria</taxon>
        <taxon>Pseudomonadati</taxon>
        <taxon>Planctomycetota</taxon>
        <taxon>Planctomycetia</taxon>
        <taxon>Gemmatales</taxon>
        <taxon>Gemmataceae</taxon>
        <taxon>Gemmata</taxon>
    </lineage>
</organism>
<dbReference type="Pfam" id="PF00254">
    <property type="entry name" value="FKBP_C"/>
    <property type="match status" value="1"/>
</dbReference>
<evidence type="ECO:0000256" key="4">
    <source>
        <dbReference type="RuleBase" id="RU003915"/>
    </source>
</evidence>
<name>A0A6P2D7B0_9BACT</name>
<comment type="similarity">
    <text evidence="4">Belongs to the FKBP-type PPIase family.</text>
</comment>
<evidence type="ECO:0000256" key="5">
    <source>
        <dbReference type="SAM" id="SignalP"/>
    </source>
</evidence>
<evidence type="ECO:0000313" key="7">
    <source>
        <dbReference type="EMBL" id="VTR97039.1"/>
    </source>
</evidence>
<comment type="catalytic activity">
    <reaction evidence="1 3 4">
        <text>[protein]-peptidylproline (omega=180) = [protein]-peptidylproline (omega=0)</text>
        <dbReference type="Rhea" id="RHEA:16237"/>
        <dbReference type="Rhea" id="RHEA-COMP:10747"/>
        <dbReference type="Rhea" id="RHEA-COMP:10748"/>
        <dbReference type="ChEBI" id="CHEBI:83833"/>
        <dbReference type="ChEBI" id="CHEBI:83834"/>
        <dbReference type="EC" id="5.2.1.8"/>
    </reaction>
</comment>
<evidence type="ECO:0000256" key="2">
    <source>
        <dbReference type="ARBA" id="ARBA00023110"/>
    </source>
</evidence>
<dbReference type="InterPro" id="IPR046357">
    <property type="entry name" value="PPIase_dom_sf"/>
</dbReference>
<evidence type="ECO:0000256" key="1">
    <source>
        <dbReference type="ARBA" id="ARBA00000971"/>
    </source>
</evidence>
<dbReference type="InterPro" id="IPR001179">
    <property type="entry name" value="PPIase_FKBP_dom"/>
</dbReference>
<dbReference type="KEGG" id="gms:SOIL9_09200"/>
<reference evidence="7 8" key="1">
    <citation type="submission" date="2019-05" db="EMBL/GenBank/DDBJ databases">
        <authorList>
            <consortium name="Science for Life Laboratories"/>
        </authorList>
    </citation>
    <scope>NUCLEOTIDE SEQUENCE [LARGE SCALE GENOMIC DNA]</scope>
    <source>
        <strain evidence="7">Soil9</strain>
    </source>
</reference>
<dbReference type="Proteomes" id="UP000464178">
    <property type="component" value="Chromosome"/>
</dbReference>
<evidence type="ECO:0000256" key="3">
    <source>
        <dbReference type="PROSITE-ProRule" id="PRU00277"/>
    </source>
</evidence>
<feature type="signal peptide" evidence="5">
    <location>
        <begin position="1"/>
        <end position="24"/>
    </location>
</feature>
<feature type="domain" description="PPIase FKBP-type" evidence="6">
    <location>
        <begin position="161"/>
        <end position="247"/>
    </location>
</feature>
<accession>A0A6P2D7B0</accession>
<dbReference type="EC" id="5.2.1.8" evidence="4"/>
<evidence type="ECO:0000313" key="8">
    <source>
        <dbReference type="Proteomes" id="UP000464178"/>
    </source>
</evidence>
<dbReference type="Gene3D" id="3.10.50.40">
    <property type="match status" value="1"/>
</dbReference>